<keyword evidence="2" id="KW-1185">Reference proteome</keyword>
<accession>A0A653DJ77</accession>
<dbReference type="Proteomes" id="UP000410492">
    <property type="component" value="Unassembled WGS sequence"/>
</dbReference>
<evidence type="ECO:0000313" key="1">
    <source>
        <dbReference type="EMBL" id="VEN59907.1"/>
    </source>
</evidence>
<feature type="non-terminal residue" evidence="1">
    <location>
        <position position="76"/>
    </location>
</feature>
<gene>
    <name evidence="1" type="ORF">CALMAC_LOCUS17760</name>
</gene>
<protein>
    <submittedName>
        <fullName evidence="1">Uncharacterized protein</fullName>
    </submittedName>
</protein>
<evidence type="ECO:0000313" key="2">
    <source>
        <dbReference type="Proteomes" id="UP000410492"/>
    </source>
</evidence>
<sequence length="76" mass="8827">MKKGKKICIYNEKIQLINASSFEEAIKLLFVIYFHSSRINPKNVTVTLEMTQTYLIKVHLDFGRKSSHTPSRKTVI</sequence>
<reference evidence="1 2" key="1">
    <citation type="submission" date="2019-01" db="EMBL/GenBank/DDBJ databases">
        <authorList>
            <person name="Sayadi A."/>
        </authorList>
    </citation>
    <scope>NUCLEOTIDE SEQUENCE [LARGE SCALE GENOMIC DNA]</scope>
</reference>
<organism evidence="1 2">
    <name type="scientific">Callosobruchus maculatus</name>
    <name type="common">Southern cowpea weevil</name>
    <name type="synonym">Pulse bruchid</name>
    <dbReference type="NCBI Taxonomy" id="64391"/>
    <lineage>
        <taxon>Eukaryota</taxon>
        <taxon>Metazoa</taxon>
        <taxon>Ecdysozoa</taxon>
        <taxon>Arthropoda</taxon>
        <taxon>Hexapoda</taxon>
        <taxon>Insecta</taxon>
        <taxon>Pterygota</taxon>
        <taxon>Neoptera</taxon>
        <taxon>Endopterygota</taxon>
        <taxon>Coleoptera</taxon>
        <taxon>Polyphaga</taxon>
        <taxon>Cucujiformia</taxon>
        <taxon>Chrysomeloidea</taxon>
        <taxon>Chrysomelidae</taxon>
        <taxon>Bruchinae</taxon>
        <taxon>Bruchini</taxon>
        <taxon>Callosobruchus</taxon>
    </lineage>
</organism>
<name>A0A653DJ77_CALMS</name>
<dbReference type="AlphaFoldDB" id="A0A653DJ77"/>
<dbReference type="OrthoDB" id="6775561at2759"/>
<proteinExistence type="predicted"/>
<dbReference type="EMBL" id="CAACVG010012218">
    <property type="protein sequence ID" value="VEN59907.1"/>
    <property type="molecule type" value="Genomic_DNA"/>
</dbReference>